<feature type="domain" description="Secretion system C-terminal sorting" evidence="2">
    <location>
        <begin position="420"/>
        <end position="474"/>
    </location>
</feature>
<dbReference type="Proteomes" id="UP001596020">
    <property type="component" value="Unassembled WGS sequence"/>
</dbReference>
<sequence>MNKLLTFLFLIVLSFTSGLFAQNSSSIWTGEASKWSNGNGTKENPYLIETPENLAYLSKIVLSEKKTFKGVYFKQTKDFDMNASTLPEDKKSFRPIGVFDAYQKTVNDKTQSFDESIPFDGVYDGDNHTISNLYVFYDNEDNPYASKEEKAKKILTIGGGGLFGFIGPNGSLLNLKLSENCTFVGGGSIASLASCSMGRIFNCHSAASVSAKDIFSAGIVSTILGGSIEHCSFTGNLIGTMTMGAICAYVDIPEGINVTGYETTPPVIINTFAHGQMICKGSFAGQAFGFVGSPFTMKNSYVSVSISGDSNGDPMFTGRFIGTFDKPIYKDKSEFDHVYVDKTVTVASAEALTSDGDKAIKGVVELSSQDMKTDDFVTKLGNAFVKDSSNKNDGFPILAENPKEPEGLAPITFDQFIITPMPVRDIANLNKEAEKIQIYSIEGRLLMTSSNTSSFDTSSLNDGIYVVLINRTQSIKISVQH</sequence>
<evidence type="ECO:0000256" key="1">
    <source>
        <dbReference type="SAM" id="SignalP"/>
    </source>
</evidence>
<organism evidence="3 4">
    <name type="scientific">Falsiporphyromonas endometrii</name>
    <dbReference type="NCBI Taxonomy" id="1387297"/>
    <lineage>
        <taxon>Bacteria</taxon>
        <taxon>Pseudomonadati</taxon>
        <taxon>Bacteroidota</taxon>
        <taxon>Bacteroidia</taxon>
        <taxon>Bacteroidales</taxon>
        <taxon>Porphyromonadaceae</taxon>
        <taxon>Falsiporphyromonas</taxon>
    </lineage>
</organism>
<dbReference type="InterPro" id="IPR026444">
    <property type="entry name" value="Secre_tail"/>
</dbReference>
<evidence type="ECO:0000259" key="2">
    <source>
        <dbReference type="Pfam" id="PF18962"/>
    </source>
</evidence>
<gene>
    <name evidence="3" type="ORF">ACFO3G_02225</name>
</gene>
<protein>
    <submittedName>
        <fullName evidence="3">T9SS type A sorting domain-containing protein</fullName>
    </submittedName>
</protein>
<proteinExistence type="predicted"/>
<dbReference type="EMBL" id="JBHSGO010000039">
    <property type="protein sequence ID" value="MFC4665435.1"/>
    <property type="molecule type" value="Genomic_DNA"/>
</dbReference>
<dbReference type="Gene3D" id="2.160.20.110">
    <property type="match status" value="1"/>
</dbReference>
<dbReference type="RefSeq" id="WP_380077557.1">
    <property type="nucleotide sequence ID" value="NZ_JBHSGO010000039.1"/>
</dbReference>
<name>A0ABV9K6B5_9PORP</name>
<comment type="caution">
    <text evidence="3">The sequence shown here is derived from an EMBL/GenBank/DDBJ whole genome shotgun (WGS) entry which is preliminary data.</text>
</comment>
<evidence type="ECO:0000313" key="3">
    <source>
        <dbReference type="EMBL" id="MFC4665435.1"/>
    </source>
</evidence>
<dbReference type="Pfam" id="PF18962">
    <property type="entry name" value="Por_Secre_tail"/>
    <property type="match status" value="1"/>
</dbReference>
<accession>A0ABV9K6B5</accession>
<dbReference type="NCBIfam" id="TIGR04183">
    <property type="entry name" value="Por_Secre_tail"/>
    <property type="match status" value="1"/>
</dbReference>
<feature type="signal peptide" evidence="1">
    <location>
        <begin position="1"/>
        <end position="21"/>
    </location>
</feature>
<keyword evidence="1" id="KW-0732">Signal</keyword>
<keyword evidence="4" id="KW-1185">Reference proteome</keyword>
<reference evidence="4" key="1">
    <citation type="journal article" date="2019" name="Int. J. Syst. Evol. Microbiol.">
        <title>The Global Catalogue of Microorganisms (GCM) 10K type strain sequencing project: providing services to taxonomists for standard genome sequencing and annotation.</title>
        <authorList>
            <consortium name="The Broad Institute Genomics Platform"/>
            <consortium name="The Broad Institute Genome Sequencing Center for Infectious Disease"/>
            <person name="Wu L."/>
            <person name="Ma J."/>
        </authorList>
    </citation>
    <scope>NUCLEOTIDE SEQUENCE [LARGE SCALE GENOMIC DNA]</scope>
    <source>
        <strain evidence="4">CGMCC 4.7357</strain>
    </source>
</reference>
<feature type="chain" id="PRO_5047185559" evidence="1">
    <location>
        <begin position="22"/>
        <end position="481"/>
    </location>
</feature>
<evidence type="ECO:0000313" key="4">
    <source>
        <dbReference type="Proteomes" id="UP001596020"/>
    </source>
</evidence>